<proteinExistence type="inferred from homology"/>
<dbReference type="SUPFAM" id="SSF111430">
    <property type="entry name" value="YAP1 redox domain"/>
    <property type="match status" value="1"/>
</dbReference>
<dbReference type="Gene3D" id="1.20.5.170">
    <property type="match status" value="1"/>
</dbReference>
<name>A0AAD8V015_9PEZI</name>
<dbReference type="GO" id="GO:0005737">
    <property type="term" value="C:cytoplasm"/>
    <property type="evidence" value="ECO:0007669"/>
    <property type="project" value="UniProtKB-SubCell"/>
</dbReference>
<dbReference type="GeneID" id="85439661"/>
<feature type="compositionally biased region" description="Low complexity" evidence="5">
    <location>
        <begin position="322"/>
        <end position="378"/>
    </location>
</feature>
<feature type="region of interest" description="Disordered" evidence="5">
    <location>
        <begin position="33"/>
        <end position="65"/>
    </location>
</feature>
<comment type="caution">
    <text evidence="7">The sequence shown here is derived from an EMBL/GenBank/DDBJ whole genome shotgun (WGS) entry which is preliminary data.</text>
</comment>
<dbReference type="Pfam" id="PF00170">
    <property type="entry name" value="bZIP_1"/>
    <property type="match status" value="1"/>
</dbReference>
<evidence type="ECO:0000256" key="2">
    <source>
        <dbReference type="ARBA" id="ARBA00004496"/>
    </source>
</evidence>
<dbReference type="Gene3D" id="1.10.238.100">
    <property type="entry name" value="YAP1 redox domain. Chain B"/>
    <property type="match status" value="1"/>
</dbReference>
<dbReference type="PANTHER" id="PTHR40621">
    <property type="entry name" value="TRANSCRIPTION FACTOR KAPC-RELATED"/>
    <property type="match status" value="1"/>
</dbReference>
<feature type="compositionally biased region" description="Basic and acidic residues" evidence="5">
    <location>
        <begin position="136"/>
        <end position="147"/>
    </location>
</feature>
<dbReference type="FunFam" id="1.20.5.170:FF:000067">
    <property type="entry name" value="BZIP transcription factor"/>
    <property type="match status" value="1"/>
</dbReference>
<dbReference type="GO" id="GO:0001228">
    <property type="term" value="F:DNA-binding transcription activator activity, RNA polymerase II-specific"/>
    <property type="evidence" value="ECO:0007669"/>
    <property type="project" value="TreeGrafter"/>
</dbReference>
<dbReference type="GO" id="GO:0090575">
    <property type="term" value="C:RNA polymerase II transcription regulator complex"/>
    <property type="evidence" value="ECO:0007669"/>
    <property type="project" value="TreeGrafter"/>
</dbReference>
<organism evidence="7 8">
    <name type="scientific">Colletotrichum navitas</name>
    <dbReference type="NCBI Taxonomy" id="681940"/>
    <lineage>
        <taxon>Eukaryota</taxon>
        <taxon>Fungi</taxon>
        <taxon>Dikarya</taxon>
        <taxon>Ascomycota</taxon>
        <taxon>Pezizomycotina</taxon>
        <taxon>Sordariomycetes</taxon>
        <taxon>Hypocreomycetidae</taxon>
        <taxon>Glomerellales</taxon>
        <taxon>Glomerellaceae</taxon>
        <taxon>Colletotrichum</taxon>
        <taxon>Colletotrichum graminicola species complex</taxon>
    </lineage>
</organism>
<evidence type="ECO:0000256" key="4">
    <source>
        <dbReference type="ARBA" id="ARBA00038132"/>
    </source>
</evidence>
<accession>A0AAD8V015</accession>
<dbReference type="InterPro" id="IPR023167">
    <property type="entry name" value="Yap1_redox_dom_sf"/>
</dbReference>
<dbReference type="SMART" id="SM00338">
    <property type="entry name" value="BRLZ"/>
    <property type="match status" value="1"/>
</dbReference>
<dbReference type="RefSeq" id="XP_060410888.1">
    <property type="nucleotide sequence ID" value="XM_060555421.1"/>
</dbReference>
<feature type="compositionally biased region" description="Low complexity" evidence="5">
    <location>
        <begin position="279"/>
        <end position="293"/>
    </location>
</feature>
<dbReference type="EMBL" id="JAHLJV010000062">
    <property type="protein sequence ID" value="KAK1579785.1"/>
    <property type="molecule type" value="Genomic_DNA"/>
</dbReference>
<evidence type="ECO:0000313" key="7">
    <source>
        <dbReference type="EMBL" id="KAK1579785.1"/>
    </source>
</evidence>
<dbReference type="GO" id="GO:0000976">
    <property type="term" value="F:transcription cis-regulatory region binding"/>
    <property type="evidence" value="ECO:0007669"/>
    <property type="project" value="InterPro"/>
</dbReference>
<dbReference type="SUPFAM" id="SSF57959">
    <property type="entry name" value="Leucine zipper domain"/>
    <property type="match status" value="1"/>
</dbReference>
<dbReference type="Pfam" id="PF08601">
    <property type="entry name" value="PAP1"/>
    <property type="match status" value="2"/>
</dbReference>
<evidence type="ECO:0000313" key="8">
    <source>
        <dbReference type="Proteomes" id="UP001230504"/>
    </source>
</evidence>
<feature type="region of interest" description="Disordered" evidence="5">
    <location>
        <begin position="94"/>
        <end position="208"/>
    </location>
</feature>
<feature type="compositionally biased region" description="Polar residues" evidence="5">
    <location>
        <begin position="33"/>
        <end position="57"/>
    </location>
</feature>
<evidence type="ECO:0000256" key="5">
    <source>
        <dbReference type="SAM" id="MobiDB-lite"/>
    </source>
</evidence>
<dbReference type="CDD" id="cd14688">
    <property type="entry name" value="bZIP_YAP"/>
    <property type="match status" value="1"/>
</dbReference>
<dbReference type="PANTHER" id="PTHR40621:SF6">
    <property type="entry name" value="AP-1-LIKE TRANSCRIPTION FACTOR YAP1-RELATED"/>
    <property type="match status" value="1"/>
</dbReference>
<dbReference type="PROSITE" id="PS50217">
    <property type="entry name" value="BZIP"/>
    <property type="match status" value="1"/>
</dbReference>
<dbReference type="InterPro" id="IPR013910">
    <property type="entry name" value="TF_PAP1"/>
</dbReference>
<dbReference type="InterPro" id="IPR046347">
    <property type="entry name" value="bZIP_sf"/>
</dbReference>
<feature type="domain" description="BZIP" evidence="6">
    <location>
        <begin position="157"/>
        <end position="220"/>
    </location>
</feature>
<sequence>MASATNSGFPTNFILTPQQQSLLFAALNSNKQQLANQSPTTTKDTSMSPSSYQTSPAQGAAHGFQESPYLDNYDYDFGDSSFDFDVSTVGQGKMIGDIPGGAQSAQSTKSDSTENDGTDKRAHPDDEEDEDLPGNDAKRREGNEKVPKKPGRKPLTSEPSSKRKAQNRAAQRAFRERKEKHLKDLETKVEELEKASKDANSENSQLRAQIERMTAELNEYKTKMAAMSTRSVPHTKSPMGFGASAIGNLSDVNFQFEFPKFGVLPGSQMLNKSAQSARSSSSPNVNESNPVSPLDKNNSPGVFAGLDFGTKDDLTNFTSLFSPSLATGSTGTGTSRTSVDSGSYGINNGTSTSSPSASSQSNGGGPSSSCGTSPEPSTQSPMGFKPVDTMTTIGEESANQQSLFAGIDTGNFDWLAQQNGGQFDPQLFGDYREPQDNVLAGTTFDDSFFNDAIDADFITPYNMALSPVVPKKNLIDQIDAAKNADDDLIKEAVKAENYNCNKIWEKLQSCPSVQAGEFDLDGLCSELQKKAKCSGQGPVVSETDFQTVVNKWMGKDAAACFNGQEKNKPRT</sequence>
<dbReference type="Proteomes" id="UP001230504">
    <property type="component" value="Unassembled WGS sequence"/>
</dbReference>
<dbReference type="InterPro" id="IPR004827">
    <property type="entry name" value="bZIP"/>
</dbReference>
<feature type="region of interest" description="Disordered" evidence="5">
    <location>
        <begin position="271"/>
        <end position="299"/>
    </location>
</feature>
<evidence type="ECO:0000256" key="1">
    <source>
        <dbReference type="ARBA" id="ARBA00004123"/>
    </source>
</evidence>
<dbReference type="InterPro" id="IPR050936">
    <property type="entry name" value="AP-1-like"/>
</dbReference>
<dbReference type="GO" id="GO:0034599">
    <property type="term" value="P:cellular response to oxidative stress"/>
    <property type="evidence" value="ECO:0007669"/>
    <property type="project" value="UniProtKB-ARBA"/>
</dbReference>
<comment type="similarity">
    <text evidence="4">Belongs to the bZIP family. YAP subfamily.</text>
</comment>
<evidence type="ECO:0000259" key="6">
    <source>
        <dbReference type="PROSITE" id="PS50217"/>
    </source>
</evidence>
<comment type="subcellular location">
    <subcellularLocation>
        <location evidence="2">Cytoplasm</location>
    </subcellularLocation>
    <subcellularLocation>
        <location evidence="1">Nucleus</location>
    </subcellularLocation>
</comment>
<protein>
    <submittedName>
        <fullName evidence="7">Transcription factor PAP1</fullName>
    </submittedName>
</protein>
<feature type="region of interest" description="Disordered" evidence="5">
    <location>
        <begin position="321"/>
        <end position="389"/>
    </location>
</feature>
<keyword evidence="8" id="KW-1185">Reference proteome</keyword>
<reference evidence="7" key="1">
    <citation type="submission" date="2021-06" db="EMBL/GenBank/DDBJ databases">
        <title>Comparative genomics, transcriptomics and evolutionary studies reveal genomic signatures of adaptation to plant cell wall in hemibiotrophic fungi.</title>
        <authorList>
            <consortium name="DOE Joint Genome Institute"/>
            <person name="Baroncelli R."/>
            <person name="Diaz J.F."/>
            <person name="Benocci T."/>
            <person name="Peng M."/>
            <person name="Battaglia E."/>
            <person name="Haridas S."/>
            <person name="Andreopoulos W."/>
            <person name="Labutti K."/>
            <person name="Pangilinan J."/>
            <person name="Floch G.L."/>
            <person name="Makela M.R."/>
            <person name="Henrissat B."/>
            <person name="Grigoriev I.V."/>
            <person name="Crouch J.A."/>
            <person name="De Vries R.P."/>
            <person name="Sukno S.A."/>
            <person name="Thon M.R."/>
        </authorList>
    </citation>
    <scope>NUCLEOTIDE SEQUENCE</scope>
    <source>
        <strain evidence="7">CBS 125086</strain>
    </source>
</reference>
<gene>
    <name evidence="7" type="ORF">LY79DRAFT_522125</name>
</gene>
<keyword evidence="3" id="KW-0539">Nucleus</keyword>
<dbReference type="AlphaFoldDB" id="A0AAD8V015"/>
<dbReference type="PROSITE" id="PS00036">
    <property type="entry name" value="BZIP_BASIC"/>
    <property type="match status" value="1"/>
</dbReference>
<evidence type="ECO:0000256" key="3">
    <source>
        <dbReference type="ARBA" id="ARBA00023242"/>
    </source>
</evidence>
<feature type="compositionally biased region" description="Basic and acidic residues" evidence="5">
    <location>
        <begin position="173"/>
        <end position="200"/>
    </location>
</feature>